<evidence type="ECO:0000313" key="4">
    <source>
        <dbReference type="Proteomes" id="UP000001064"/>
    </source>
</evidence>
<dbReference type="SUPFAM" id="SSF47769">
    <property type="entry name" value="SAM/Pointed domain"/>
    <property type="match status" value="1"/>
</dbReference>
<evidence type="ECO:0000313" key="3">
    <source>
        <dbReference type="EMBL" id="EGC28549.1"/>
    </source>
</evidence>
<dbReference type="Gene3D" id="1.10.150.50">
    <property type="entry name" value="Transcription Factor, Ets-1"/>
    <property type="match status" value="1"/>
</dbReference>
<feature type="domain" description="BTB" evidence="2">
    <location>
        <begin position="397"/>
        <end position="455"/>
    </location>
</feature>
<organism evidence="3 4">
    <name type="scientific">Dictyostelium purpureum</name>
    <name type="common">Slime mold</name>
    <dbReference type="NCBI Taxonomy" id="5786"/>
    <lineage>
        <taxon>Eukaryota</taxon>
        <taxon>Amoebozoa</taxon>
        <taxon>Evosea</taxon>
        <taxon>Eumycetozoa</taxon>
        <taxon>Dictyostelia</taxon>
        <taxon>Dictyosteliales</taxon>
        <taxon>Dictyosteliaceae</taxon>
        <taxon>Dictyostelium</taxon>
    </lineage>
</organism>
<accession>F1A5I1</accession>
<dbReference type="SUPFAM" id="SSF54695">
    <property type="entry name" value="POZ domain"/>
    <property type="match status" value="1"/>
</dbReference>
<dbReference type="Gene3D" id="3.30.710.10">
    <property type="entry name" value="Potassium Channel Kv1.1, Chain A"/>
    <property type="match status" value="1"/>
</dbReference>
<reference evidence="4" key="1">
    <citation type="journal article" date="2011" name="Genome Biol.">
        <title>Comparative genomics of the social amoebae Dictyostelium discoideum and Dictyostelium purpureum.</title>
        <authorList>
            <consortium name="US DOE Joint Genome Institute (JGI-PGF)"/>
            <person name="Sucgang R."/>
            <person name="Kuo A."/>
            <person name="Tian X."/>
            <person name="Salerno W."/>
            <person name="Parikh A."/>
            <person name="Feasley C.L."/>
            <person name="Dalin E."/>
            <person name="Tu H."/>
            <person name="Huang E."/>
            <person name="Barry K."/>
            <person name="Lindquist E."/>
            <person name="Shapiro H."/>
            <person name="Bruce D."/>
            <person name="Schmutz J."/>
            <person name="Salamov A."/>
            <person name="Fey P."/>
            <person name="Gaudet P."/>
            <person name="Anjard C."/>
            <person name="Babu M.M."/>
            <person name="Basu S."/>
            <person name="Bushmanova Y."/>
            <person name="van der Wel H."/>
            <person name="Katoh-Kurasawa M."/>
            <person name="Dinh C."/>
            <person name="Coutinho P.M."/>
            <person name="Saito T."/>
            <person name="Elias M."/>
            <person name="Schaap P."/>
            <person name="Kay R.R."/>
            <person name="Henrissat B."/>
            <person name="Eichinger L."/>
            <person name="Rivero F."/>
            <person name="Putnam N.H."/>
            <person name="West C.M."/>
            <person name="Loomis W.F."/>
            <person name="Chisholm R.L."/>
            <person name="Shaulsky G."/>
            <person name="Strassmann J.E."/>
            <person name="Queller D.C."/>
            <person name="Kuspa A."/>
            <person name="Grigoriev I.V."/>
        </authorList>
    </citation>
    <scope>NUCLEOTIDE SEQUENCE [LARGE SCALE GENOMIC DNA]</scope>
    <source>
        <strain evidence="4">QSDP1</strain>
    </source>
</reference>
<dbReference type="OMA" id="WKINSEN"/>
<evidence type="ECO:0000259" key="2">
    <source>
        <dbReference type="PROSITE" id="PS50097"/>
    </source>
</evidence>
<proteinExistence type="predicted"/>
<keyword evidence="4" id="KW-1185">Reference proteome</keyword>
<feature type="region of interest" description="Disordered" evidence="1">
    <location>
        <begin position="364"/>
        <end position="387"/>
    </location>
</feature>
<dbReference type="GeneID" id="10510729"/>
<dbReference type="GO" id="GO:0030162">
    <property type="term" value="P:regulation of proteolysis"/>
    <property type="evidence" value="ECO:0000318"/>
    <property type="project" value="GO_Central"/>
</dbReference>
<dbReference type="Pfam" id="PF00651">
    <property type="entry name" value="BTB"/>
    <property type="match status" value="1"/>
</dbReference>
<dbReference type="InterPro" id="IPR000210">
    <property type="entry name" value="BTB/POZ_dom"/>
</dbReference>
<dbReference type="RefSeq" id="XP_003294926.1">
    <property type="nucleotide sequence ID" value="XM_003294878.1"/>
</dbReference>
<dbReference type="eggNOG" id="ENOG502QQX4">
    <property type="taxonomic scope" value="Eukaryota"/>
</dbReference>
<protein>
    <recommendedName>
        <fullName evidence="2">BTB domain-containing protein</fullName>
    </recommendedName>
</protein>
<dbReference type="KEGG" id="dpp:DICPUDRAFT_160017"/>
<dbReference type="AlphaFoldDB" id="F1A5I1"/>
<gene>
    <name evidence="3" type="ORF">DICPUDRAFT_160017</name>
</gene>
<dbReference type="CDD" id="cd18186">
    <property type="entry name" value="BTB_POZ_ZBTB_KLHL-like"/>
    <property type="match status" value="1"/>
</dbReference>
<dbReference type="InterPro" id="IPR013761">
    <property type="entry name" value="SAM/pointed_sf"/>
</dbReference>
<dbReference type="GO" id="GO:0043161">
    <property type="term" value="P:proteasome-mediated ubiquitin-dependent protein catabolic process"/>
    <property type="evidence" value="ECO:0000318"/>
    <property type="project" value="GO_Central"/>
</dbReference>
<dbReference type="GO" id="GO:0005737">
    <property type="term" value="C:cytoplasm"/>
    <property type="evidence" value="ECO:0000318"/>
    <property type="project" value="GO_Central"/>
</dbReference>
<dbReference type="Proteomes" id="UP000001064">
    <property type="component" value="Unassembled WGS sequence"/>
</dbReference>
<dbReference type="OrthoDB" id="6359816at2759"/>
<dbReference type="SMART" id="SM00225">
    <property type="entry name" value="BTB"/>
    <property type="match status" value="1"/>
</dbReference>
<dbReference type="InParanoid" id="F1A5I1"/>
<feature type="compositionally biased region" description="Low complexity" evidence="1">
    <location>
        <begin position="372"/>
        <end position="385"/>
    </location>
</feature>
<dbReference type="Gene3D" id="2.60.120.1020">
    <property type="entry name" value="Peptide N glycanase, PAW domain"/>
    <property type="match status" value="1"/>
</dbReference>
<dbReference type="PROSITE" id="PS50097">
    <property type="entry name" value="BTB"/>
    <property type="match status" value="1"/>
</dbReference>
<evidence type="ECO:0000256" key="1">
    <source>
        <dbReference type="SAM" id="MobiDB-lite"/>
    </source>
</evidence>
<dbReference type="InterPro" id="IPR038680">
    <property type="entry name" value="PAW_sf"/>
</dbReference>
<sequence length="532" mass="63177">MIPNLKVKINNKFDTSLYFAQKNFEDLKYVDLKKRPPIAYHYLYYDVQTHTTYSSNLTESNRTEVIGKVLLYKGLQYTHEAEWEMVYLNQGHSHNSIIGWSWEFDKTFGISNLIFDLCFFTFHIDTVNWYVCKEVIKDNNISEEYLKKNALLLPLGTVNKLVVFDKKIDITEYIKGSSSFCLVCFIPRNTSTQLFRSKSLEYVDRPPFNTNPNDYQHQYKYPFGVYIELSPIGRKEDDNQKKQNINNNYHYYFIESYPGLKSPIESESWGVDRLQCWLSDRLFFEFMDYFRRNGIDGKKVFSLDIDTEFKSSGISRDRIAKLKKQLIKLKSFGAKKETLYTVDKKMITSNTILTLKKKLTKEEDSSGRDYNSTKNSSNNNNNNNNKELEVRVNDDTSDYKIIIKDKEINVHRKMLSKIEYFRVLFNSIFKENKENFSKFDDEDYETFKSLLEILYLHNEEKVEFLKTLEPIQLRNILFLSNRLLYQKLEFMIENYILWNVNTENAMDVYNGFAGNEPIQLFTENFLKITKKQ</sequence>
<dbReference type="VEuPathDB" id="AmoebaDB:DICPUDRAFT_160017"/>
<dbReference type="InterPro" id="IPR011333">
    <property type="entry name" value="SKP1/BTB/POZ_sf"/>
</dbReference>
<name>F1A5I1_DICPU</name>
<dbReference type="EMBL" id="GL871601">
    <property type="protein sequence ID" value="EGC28549.1"/>
    <property type="molecule type" value="Genomic_DNA"/>
</dbReference>
<dbReference type="GO" id="GO:0031625">
    <property type="term" value="F:ubiquitin protein ligase binding"/>
    <property type="evidence" value="ECO:0000318"/>
    <property type="project" value="GO_Central"/>
</dbReference>